<dbReference type="AlphaFoldDB" id="K7U1Q6"/>
<accession>K7U1Q6</accession>
<organism evidence="1">
    <name type="scientific">Zea mays</name>
    <name type="common">Maize</name>
    <dbReference type="NCBI Taxonomy" id="4577"/>
    <lineage>
        <taxon>Eukaryota</taxon>
        <taxon>Viridiplantae</taxon>
        <taxon>Streptophyta</taxon>
        <taxon>Embryophyta</taxon>
        <taxon>Tracheophyta</taxon>
        <taxon>Spermatophyta</taxon>
        <taxon>Magnoliopsida</taxon>
        <taxon>Liliopsida</taxon>
        <taxon>Poales</taxon>
        <taxon>Poaceae</taxon>
        <taxon>PACMAD clade</taxon>
        <taxon>Panicoideae</taxon>
        <taxon>Andropogonodae</taxon>
        <taxon>Andropogoneae</taxon>
        <taxon>Tripsacinae</taxon>
        <taxon>Zea</taxon>
    </lineage>
</organism>
<reference evidence="1" key="1">
    <citation type="submission" date="2015-12" db="EMBL/GenBank/DDBJ databases">
        <title>Update maize B73 reference genome by single molecule sequencing technologies.</title>
        <authorList>
            <consortium name="Maize Genome Sequencing Project"/>
            <person name="Ware D."/>
        </authorList>
    </citation>
    <scope>NUCLEOTIDE SEQUENCE</scope>
    <source>
        <tissue evidence="1">Seedling</tissue>
    </source>
</reference>
<dbReference type="EMBL" id="CM000780">
    <property type="protein sequence ID" value="AQK51171.1"/>
    <property type="molecule type" value="Genomic_DNA"/>
</dbReference>
<gene>
    <name evidence="1" type="ORF">ZEAMMB73_Zm00001d049712</name>
</gene>
<proteinExistence type="predicted"/>
<evidence type="ECO:0000313" key="1">
    <source>
        <dbReference type="EMBL" id="AQK51171.1"/>
    </source>
</evidence>
<dbReference type="HOGENOM" id="CLU_2030097_0_0_1"/>
<dbReference type="ExpressionAtlas" id="K7U1Q6">
    <property type="expression patterns" value="baseline and differential"/>
</dbReference>
<sequence>MEDLSVEELASNLSTYKEQLREVKKLIKEKKDDAGISEYIDMEKELQEVSSFLILSCNVIPHARVATRQIHRINDFHKWMLDFSSDFWGMLLSIPLFFVTRSHAQQGSMKRPLATEDLFWGI</sequence>
<name>K7U1Q6_MAIZE</name>
<protein>
    <submittedName>
        <fullName evidence="1">Nucleic acid binding</fullName>
    </submittedName>
</protein>